<dbReference type="Gene3D" id="3.40.50.1820">
    <property type="entry name" value="alpha/beta hydrolase"/>
    <property type="match status" value="1"/>
</dbReference>
<sequence length="283" mass="30269">MRAQKPLFRLLLLVFCVLLSACATLDRNAHADALAAPFQLHRELVKTDHFVLTAFARITRPDQPLTIYIEGDGLAWISRVEPSADPTPRHATALALAAADPSPNVVYLARPCQFTPMALNPQCGVPYWTGKRFAPEVVATMNEAVGHFGAKLPGQPVHLVGYSGGGAIAVLVAAYRTDVASIRTVAGNLDIEFINRRHAVSAMPESMNPIDVASRVATVPQVHFSGAEDTVVPLEVAQRFVRAVGGRCAQADTVLGLAHDGDWAGQWPALLALTPICKTRSGA</sequence>
<reference evidence="2" key="1">
    <citation type="submission" date="2016-06" db="EMBL/GenBank/DDBJ databases">
        <authorList>
            <person name="Xu Y."/>
            <person name="Nagy A."/>
            <person name="Yan X."/>
            <person name="Kim S.W."/>
            <person name="Haley B."/>
            <person name="Liu N.T."/>
            <person name="Nou X."/>
        </authorList>
    </citation>
    <scope>NUCLEOTIDE SEQUENCE [LARGE SCALE GENOMIC DNA]</scope>
    <source>
        <strain evidence="2">ATCC 49129</strain>
    </source>
</reference>
<dbReference type="AlphaFoldDB" id="A0A192A6H7"/>
<proteinExistence type="predicted"/>
<evidence type="ECO:0000313" key="2">
    <source>
        <dbReference type="Proteomes" id="UP000078572"/>
    </source>
</evidence>
<gene>
    <name evidence="1" type="ORF">A9Y76_19185</name>
</gene>
<dbReference type="InterPro" id="IPR029058">
    <property type="entry name" value="AB_hydrolase_fold"/>
</dbReference>
<dbReference type="RefSeq" id="WP_064809008.1">
    <property type="nucleotide sequence ID" value="NZ_CP192500.1"/>
</dbReference>
<accession>A0A192A6H7</accession>
<dbReference type="EMBL" id="CP016023">
    <property type="protein sequence ID" value="ANJ76090.1"/>
    <property type="molecule type" value="Genomic_DNA"/>
</dbReference>
<dbReference type="OrthoDB" id="5451115at2"/>
<keyword evidence="2" id="KW-1185">Reference proteome</keyword>
<organism evidence="1 2">
    <name type="scientific">Ralstonia insidiosa</name>
    <dbReference type="NCBI Taxonomy" id="190721"/>
    <lineage>
        <taxon>Bacteria</taxon>
        <taxon>Pseudomonadati</taxon>
        <taxon>Pseudomonadota</taxon>
        <taxon>Betaproteobacteria</taxon>
        <taxon>Burkholderiales</taxon>
        <taxon>Burkholderiaceae</taxon>
        <taxon>Ralstonia</taxon>
    </lineage>
</organism>
<dbReference type="Proteomes" id="UP000078572">
    <property type="component" value="Chromosome 2"/>
</dbReference>
<dbReference type="STRING" id="190721.ACS15_4061"/>
<name>A0A192A6H7_9RALS</name>
<dbReference type="SUPFAM" id="SSF53474">
    <property type="entry name" value="alpha/beta-Hydrolases"/>
    <property type="match status" value="1"/>
</dbReference>
<protein>
    <submittedName>
        <fullName evidence="1">Esterase</fullName>
    </submittedName>
</protein>
<dbReference type="PROSITE" id="PS51257">
    <property type="entry name" value="PROKAR_LIPOPROTEIN"/>
    <property type="match status" value="1"/>
</dbReference>
<evidence type="ECO:0000313" key="1">
    <source>
        <dbReference type="EMBL" id="ANJ76090.1"/>
    </source>
</evidence>